<dbReference type="Proteomes" id="UP001529275">
    <property type="component" value="Unassembled WGS sequence"/>
</dbReference>
<evidence type="ECO:0000256" key="6">
    <source>
        <dbReference type="ARBA" id="ARBA00024937"/>
    </source>
</evidence>
<dbReference type="RefSeq" id="WP_289528130.1">
    <property type="nucleotide sequence ID" value="NZ_JAUDCK010000045.1"/>
</dbReference>
<sequence length="248" mass="27935">MELRHTKILELLTEKNKVDVTELSQNLGVSQVTIRKDLDMLEKKGLIVREHGFATLNGQDDMNNRLAYHYDIKQQLAKSACQMIEDGETIMIESGSCCVLLAQEIASTKKDVTIITNSSFIADYIRQYSQVKLILLGGEYQKEAQVVVGPMTRRCVEAFFVDKFFIGTDGFSKNTGFTGNDYMRSETVRDMARQAAHVIVVTESSKFQQVGLVNLLPTQDVYCVVTDGMIPQESEEYLQSQNVIVKKV</sequence>
<keyword evidence="5" id="KW-0804">Transcription</keyword>
<dbReference type="PRINTS" id="PR00037">
    <property type="entry name" value="HTHLACR"/>
</dbReference>
<dbReference type="Pfam" id="PF00455">
    <property type="entry name" value="DeoRC"/>
    <property type="match status" value="1"/>
</dbReference>
<evidence type="ECO:0000256" key="2">
    <source>
        <dbReference type="ARBA" id="ARBA00022491"/>
    </source>
</evidence>
<dbReference type="PRINTS" id="PR00033">
    <property type="entry name" value="HTHASNC"/>
</dbReference>
<dbReference type="EMBL" id="JAUDCK010000045">
    <property type="protein sequence ID" value="MDM8196664.1"/>
    <property type="molecule type" value="Genomic_DNA"/>
</dbReference>
<evidence type="ECO:0000256" key="4">
    <source>
        <dbReference type="ARBA" id="ARBA00023125"/>
    </source>
</evidence>
<evidence type="ECO:0000259" key="7">
    <source>
        <dbReference type="PROSITE" id="PS51000"/>
    </source>
</evidence>
<gene>
    <name evidence="8" type="ORF">QUV98_10085</name>
</gene>
<keyword evidence="3" id="KW-0805">Transcription regulation</keyword>
<evidence type="ECO:0000313" key="9">
    <source>
        <dbReference type="Proteomes" id="UP001529275"/>
    </source>
</evidence>
<dbReference type="PANTHER" id="PTHR30363:SF4">
    <property type="entry name" value="GLYCEROL-3-PHOSPHATE REGULON REPRESSOR"/>
    <property type="match status" value="1"/>
</dbReference>
<dbReference type="SMART" id="SM00420">
    <property type="entry name" value="HTH_DEOR"/>
    <property type="match status" value="1"/>
</dbReference>
<reference evidence="8 9" key="2">
    <citation type="submission" date="2023-06" db="EMBL/GenBank/DDBJ databases">
        <authorList>
            <person name="Zeman M."/>
            <person name="Kubasova T."/>
            <person name="Jahodarova E."/>
            <person name="Nykrynova M."/>
            <person name="Rychlik I."/>
        </authorList>
    </citation>
    <scope>NUCLEOTIDE SEQUENCE [LARGE SCALE GENOMIC DNA]</scope>
    <source>
        <strain evidence="8 9">ET341</strain>
    </source>
</reference>
<dbReference type="CDD" id="cd00090">
    <property type="entry name" value="HTH_ARSR"/>
    <property type="match status" value="1"/>
</dbReference>
<dbReference type="SUPFAM" id="SSF46785">
    <property type="entry name" value="Winged helix' DNA-binding domain"/>
    <property type="match status" value="1"/>
</dbReference>
<accession>A0ABT7UKJ9</accession>
<proteinExistence type="predicted"/>
<dbReference type="PANTHER" id="PTHR30363">
    <property type="entry name" value="HTH-TYPE TRANSCRIPTIONAL REGULATOR SRLR-RELATED"/>
    <property type="match status" value="1"/>
</dbReference>
<dbReference type="InterPro" id="IPR014036">
    <property type="entry name" value="DeoR-like_C"/>
</dbReference>
<dbReference type="GO" id="GO:0003677">
    <property type="term" value="F:DNA binding"/>
    <property type="evidence" value="ECO:0007669"/>
    <property type="project" value="UniProtKB-KW"/>
</dbReference>
<protein>
    <recommendedName>
        <fullName evidence="1">Lactose phosphotransferase system repressor</fullName>
    </recommendedName>
</protein>
<dbReference type="InterPro" id="IPR036390">
    <property type="entry name" value="WH_DNA-bd_sf"/>
</dbReference>
<dbReference type="Gene3D" id="1.10.10.10">
    <property type="entry name" value="Winged helix-like DNA-binding domain superfamily/Winged helix DNA-binding domain"/>
    <property type="match status" value="1"/>
</dbReference>
<reference evidence="9" key="1">
    <citation type="submission" date="2023-06" db="EMBL/GenBank/DDBJ databases">
        <title>Identification and characterization of horizontal gene transfer across gut microbiota members of farm animals based on homology search.</title>
        <authorList>
            <person name="Zeman M."/>
            <person name="Kubasova T."/>
            <person name="Jahodarova E."/>
            <person name="Nykrynova M."/>
            <person name="Rychlik I."/>
        </authorList>
    </citation>
    <scope>NUCLEOTIDE SEQUENCE [LARGE SCALE GENOMIC DNA]</scope>
    <source>
        <strain evidence="9">ET341</strain>
    </source>
</reference>
<dbReference type="Pfam" id="PF08220">
    <property type="entry name" value="HTH_DeoR"/>
    <property type="match status" value="1"/>
</dbReference>
<dbReference type="InterPro" id="IPR036388">
    <property type="entry name" value="WH-like_DNA-bd_sf"/>
</dbReference>
<dbReference type="InterPro" id="IPR018356">
    <property type="entry name" value="Tscrpt_reg_HTH_DeoR_CS"/>
</dbReference>
<dbReference type="InterPro" id="IPR000485">
    <property type="entry name" value="AsnC-type_HTH_dom"/>
</dbReference>
<evidence type="ECO:0000256" key="3">
    <source>
        <dbReference type="ARBA" id="ARBA00023015"/>
    </source>
</evidence>
<dbReference type="SMART" id="SM01134">
    <property type="entry name" value="DeoRC"/>
    <property type="match status" value="1"/>
</dbReference>
<keyword evidence="4 8" id="KW-0238">DNA-binding</keyword>
<name>A0ABT7UKJ9_9FIRM</name>
<dbReference type="SUPFAM" id="SSF100950">
    <property type="entry name" value="NagB/RpiA/CoA transferase-like"/>
    <property type="match status" value="1"/>
</dbReference>
<keyword evidence="2" id="KW-0678">Repressor</keyword>
<dbReference type="PROSITE" id="PS00894">
    <property type="entry name" value="HTH_DEOR_1"/>
    <property type="match status" value="1"/>
</dbReference>
<dbReference type="InterPro" id="IPR001034">
    <property type="entry name" value="DeoR_HTH"/>
</dbReference>
<comment type="caution">
    <text evidence="8">The sequence shown here is derived from an EMBL/GenBank/DDBJ whole genome shotgun (WGS) entry which is preliminary data.</text>
</comment>
<organism evidence="8 9">
    <name type="scientific">Massilimicrobiota timonensis</name>
    <dbReference type="NCBI Taxonomy" id="1776392"/>
    <lineage>
        <taxon>Bacteria</taxon>
        <taxon>Bacillati</taxon>
        <taxon>Bacillota</taxon>
        <taxon>Erysipelotrichia</taxon>
        <taxon>Erysipelotrichales</taxon>
        <taxon>Erysipelotrichaceae</taxon>
        <taxon>Massilimicrobiota</taxon>
    </lineage>
</organism>
<evidence type="ECO:0000313" key="8">
    <source>
        <dbReference type="EMBL" id="MDM8196664.1"/>
    </source>
</evidence>
<dbReference type="Gene3D" id="3.40.50.1360">
    <property type="match status" value="1"/>
</dbReference>
<comment type="function">
    <text evidence="6">Repressor of the lactose catabolism operon. Galactose-6-phosphate is the inducer.</text>
</comment>
<dbReference type="PROSITE" id="PS51000">
    <property type="entry name" value="HTH_DEOR_2"/>
    <property type="match status" value="1"/>
</dbReference>
<evidence type="ECO:0000256" key="1">
    <source>
        <dbReference type="ARBA" id="ARBA00021390"/>
    </source>
</evidence>
<dbReference type="InterPro" id="IPR037171">
    <property type="entry name" value="NagB/RpiA_transferase-like"/>
</dbReference>
<dbReference type="InterPro" id="IPR050313">
    <property type="entry name" value="Carb_Metab_HTH_regulators"/>
</dbReference>
<dbReference type="InterPro" id="IPR011991">
    <property type="entry name" value="ArsR-like_HTH"/>
</dbReference>
<keyword evidence="9" id="KW-1185">Reference proteome</keyword>
<evidence type="ECO:0000256" key="5">
    <source>
        <dbReference type="ARBA" id="ARBA00023163"/>
    </source>
</evidence>
<feature type="domain" description="HTH deoR-type" evidence="7">
    <location>
        <begin position="1"/>
        <end position="56"/>
    </location>
</feature>